<evidence type="ECO:0000256" key="2">
    <source>
        <dbReference type="ARBA" id="ARBA00023315"/>
    </source>
</evidence>
<dbReference type="OrthoDB" id="9786707at2"/>
<dbReference type="RefSeq" id="WP_106291240.1">
    <property type="nucleotide sequence ID" value="NZ_CAWNTC010000195.1"/>
</dbReference>
<dbReference type="PANTHER" id="PTHR34069:SF3">
    <property type="entry name" value="ACYL-COA:ACYL-COA ALKYLTRANSFERASE"/>
    <property type="match status" value="1"/>
</dbReference>
<dbReference type="Gene3D" id="3.40.47.10">
    <property type="match status" value="2"/>
</dbReference>
<dbReference type="Proteomes" id="UP000238762">
    <property type="component" value="Unassembled WGS sequence"/>
</dbReference>
<accession>A0A2T1BY13</accession>
<dbReference type="InterPro" id="IPR016039">
    <property type="entry name" value="Thiolase-like"/>
</dbReference>
<dbReference type="InterPro" id="IPR013747">
    <property type="entry name" value="ACP_syn_III_C"/>
</dbReference>
<sequence length="347" mass="39016">MRIEAVNVSMPSQEKDNKQIIDLIRQHSRDTFNGDLEQTLTRVNKLLNLSGAKSRRWLAAGEKPFDHIQKAVFATLTEAEVDKDEIDLLIYVGIGKGFLEPGQSYLVAHALSMGQVECFDLVDACMSWSRAMHIAEGFFLTKRYQRILIVNAEFGSIDGGYLFPHNYQLHNPQQLEWTFASYTIGNAATATLVSADPNNPWTWRFSSRPDLADLCSIHFFQLGLYSKENDRIGRNGALHFTSFGQELHTHALEPCVSLIREIYDLQPDIKCIFPHASSYREWDKFARKAGVQDKIHHIYPMYGNLVSASVPAGLALAWHNGLVNRGDRVAGWVGSAGMSFAGYSFTL</sequence>
<evidence type="ECO:0000313" key="4">
    <source>
        <dbReference type="EMBL" id="PSB00824.1"/>
    </source>
</evidence>
<gene>
    <name evidence="4" type="ORF">C7B64_21510</name>
</gene>
<reference evidence="4 5" key="1">
    <citation type="submission" date="2018-02" db="EMBL/GenBank/DDBJ databases">
        <authorList>
            <person name="Cohen D.B."/>
            <person name="Kent A.D."/>
        </authorList>
    </citation>
    <scope>NUCLEOTIDE SEQUENCE [LARGE SCALE GENOMIC DNA]</scope>
    <source>
        <strain evidence="4 5">CCAP 1448/3</strain>
    </source>
</reference>
<evidence type="ECO:0000259" key="3">
    <source>
        <dbReference type="Pfam" id="PF08541"/>
    </source>
</evidence>
<proteinExistence type="predicted"/>
<dbReference type="EMBL" id="PVWJ01000156">
    <property type="protein sequence ID" value="PSB00824.1"/>
    <property type="molecule type" value="Genomic_DNA"/>
</dbReference>
<keyword evidence="1" id="KW-0808">Transferase</keyword>
<keyword evidence="2" id="KW-0012">Acyltransferase</keyword>
<comment type="caution">
    <text evidence="4">The sequence shown here is derived from an EMBL/GenBank/DDBJ whole genome shotgun (WGS) entry which is preliminary data.</text>
</comment>
<dbReference type="GO" id="GO:0016746">
    <property type="term" value="F:acyltransferase activity"/>
    <property type="evidence" value="ECO:0007669"/>
    <property type="project" value="UniProtKB-KW"/>
</dbReference>
<evidence type="ECO:0000313" key="5">
    <source>
        <dbReference type="Proteomes" id="UP000238762"/>
    </source>
</evidence>
<dbReference type="Pfam" id="PF08541">
    <property type="entry name" value="ACP_syn_III_C"/>
    <property type="match status" value="1"/>
</dbReference>
<protein>
    <submittedName>
        <fullName evidence="4">3-oxoacyl-ACP reductase</fullName>
    </submittedName>
</protein>
<evidence type="ECO:0000256" key="1">
    <source>
        <dbReference type="ARBA" id="ARBA00022679"/>
    </source>
</evidence>
<dbReference type="PANTHER" id="PTHR34069">
    <property type="entry name" value="3-OXOACYL-[ACYL-CARRIER-PROTEIN] SYNTHASE 3"/>
    <property type="match status" value="1"/>
</dbReference>
<dbReference type="GO" id="GO:0044550">
    <property type="term" value="P:secondary metabolite biosynthetic process"/>
    <property type="evidence" value="ECO:0007669"/>
    <property type="project" value="TreeGrafter"/>
</dbReference>
<name>A0A2T1BY13_9CYAN</name>
<organism evidence="4 5">
    <name type="scientific">Merismopedia glauca CCAP 1448/3</name>
    <dbReference type="NCBI Taxonomy" id="1296344"/>
    <lineage>
        <taxon>Bacteria</taxon>
        <taxon>Bacillati</taxon>
        <taxon>Cyanobacteriota</taxon>
        <taxon>Cyanophyceae</taxon>
        <taxon>Synechococcales</taxon>
        <taxon>Merismopediaceae</taxon>
        <taxon>Merismopedia</taxon>
    </lineage>
</organism>
<keyword evidence="5" id="KW-1185">Reference proteome</keyword>
<reference evidence="4 5" key="2">
    <citation type="submission" date="2018-03" db="EMBL/GenBank/DDBJ databases">
        <title>The ancient ancestry and fast evolution of plastids.</title>
        <authorList>
            <person name="Moore K.R."/>
            <person name="Magnabosco C."/>
            <person name="Momper L."/>
            <person name="Gold D.A."/>
            <person name="Bosak T."/>
            <person name="Fournier G.P."/>
        </authorList>
    </citation>
    <scope>NUCLEOTIDE SEQUENCE [LARGE SCALE GENOMIC DNA]</scope>
    <source>
        <strain evidence="4 5">CCAP 1448/3</strain>
    </source>
</reference>
<dbReference type="AlphaFoldDB" id="A0A2T1BY13"/>
<dbReference type="SUPFAM" id="SSF53901">
    <property type="entry name" value="Thiolase-like"/>
    <property type="match status" value="1"/>
</dbReference>
<feature type="domain" description="Beta-ketoacyl-[acyl-carrier-protein] synthase III C-terminal" evidence="3">
    <location>
        <begin position="268"/>
        <end position="343"/>
    </location>
</feature>